<dbReference type="AlphaFoldDB" id="A0A183TQX9"/>
<dbReference type="Gene3D" id="2.60.40.10">
    <property type="entry name" value="Immunoglobulins"/>
    <property type="match status" value="1"/>
</dbReference>
<dbReference type="InterPro" id="IPR036116">
    <property type="entry name" value="FN3_sf"/>
</dbReference>
<accession>A0A183TQX9</accession>
<dbReference type="SUPFAM" id="SSF49265">
    <property type="entry name" value="Fibronectin type III"/>
    <property type="match status" value="1"/>
</dbReference>
<feature type="domain" description="Fibronectin type-III" evidence="1">
    <location>
        <begin position="1"/>
        <end position="89"/>
    </location>
</feature>
<protein>
    <submittedName>
        <fullName evidence="4">Fibronectin type-III domain-containing protein</fullName>
    </submittedName>
</protein>
<keyword evidence="3" id="KW-1185">Reference proteome</keyword>
<name>A0A183TQX9_SCHSO</name>
<gene>
    <name evidence="2" type="ORF">SSLN_LOCUS18877</name>
</gene>
<dbReference type="EMBL" id="UYSU01045569">
    <property type="protein sequence ID" value="VDM05263.1"/>
    <property type="molecule type" value="Genomic_DNA"/>
</dbReference>
<dbReference type="Proteomes" id="UP000275846">
    <property type="component" value="Unassembled WGS sequence"/>
</dbReference>
<dbReference type="InterPro" id="IPR003961">
    <property type="entry name" value="FN3_dom"/>
</dbReference>
<proteinExistence type="predicted"/>
<dbReference type="PROSITE" id="PS50853">
    <property type="entry name" value="FN3"/>
    <property type="match status" value="1"/>
</dbReference>
<dbReference type="InterPro" id="IPR013783">
    <property type="entry name" value="Ig-like_fold"/>
</dbReference>
<evidence type="ECO:0000259" key="1">
    <source>
        <dbReference type="PROSITE" id="PS50853"/>
    </source>
</evidence>
<dbReference type="WBParaSite" id="SSLN_0001959601-mRNA-1">
    <property type="protein sequence ID" value="SSLN_0001959601-mRNA-1"/>
    <property type="gene ID" value="SSLN_0001959601"/>
</dbReference>
<sequence>MMSLKSVIDVSPTSISVTWNEVNVTNALYLAKATADNAVKSTCSCRVPCSGCKLEGLRAGTTYNVRLEICNEYTCTSSSETIEETTVPGRKCCPSNLYTRCELDFVHGSKSYKLLSPRNGMLPET</sequence>
<evidence type="ECO:0000313" key="3">
    <source>
        <dbReference type="Proteomes" id="UP000275846"/>
    </source>
</evidence>
<organism evidence="4">
    <name type="scientific">Schistocephalus solidus</name>
    <name type="common">Tapeworm</name>
    <dbReference type="NCBI Taxonomy" id="70667"/>
    <lineage>
        <taxon>Eukaryota</taxon>
        <taxon>Metazoa</taxon>
        <taxon>Spiralia</taxon>
        <taxon>Lophotrochozoa</taxon>
        <taxon>Platyhelminthes</taxon>
        <taxon>Cestoda</taxon>
        <taxon>Eucestoda</taxon>
        <taxon>Diphyllobothriidea</taxon>
        <taxon>Diphyllobothriidae</taxon>
        <taxon>Schistocephalus</taxon>
    </lineage>
</organism>
<reference evidence="2 3" key="2">
    <citation type="submission" date="2018-11" db="EMBL/GenBank/DDBJ databases">
        <authorList>
            <consortium name="Pathogen Informatics"/>
        </authorList>
    </citation>
    <scope>NUCLEOTIDE SEQUENCE [LARGE SCALE GENOMIC DNA]</scope>
    <source>
        <strain evidence="2 3">NST_G2</strain>
    </source>
</reference>
<evidence type="ECO:0000313" key="2">
    <source>
        <dbReference type="EMBL" id="VDM05263.1"/>
    </source>
</evidence>
<reference evidence="4" key="1">
    <citation type="submission" date="2016-06" db="UniProtKB">
        <authorList>
            <consortium name="WormBaseParasite"/>
        </authorList>
    </citation>
    <scope>IDENTIFICATION</scope>
</reference>
<evidence type="ECO:0000313" key="4">
    <source>
        <dbReference type="WBParaSite" id="SSLN_0001959601-mRNA-1"/>
    </source>
</evidence>
<dbReference type="CDD" id="cd00063">
    <property type="entry name" value="FN3"/>
    <property type="match status" value="1"/>
</dbReference>
<dbReference type="Pfam" id="PF00041">
    <property type="entry name" value="fn3"/>
    <property type="match status" value="1"/>
</dbReference>